<dbReference type="Gene3D" id="1.10.530.10">
    <property type="match status" value="1"/>
</dbReference>
<dbReference type="RefSeq" id="WP_115386118.1">
    <property type="nucleotide sequence ID" value="NZ_CP118930.1"/>
</dbReference>
<name>A0A7Y4B7U8_VIBAL</name>
<protein>
    <submittedName>
        <fullName evidence="1">Lytic transglycosylase domain-containing protein</fullName>
    </submittedName>
</protein>
<proteinExistence type="predicted"/>
<evidence type="ECO:0000313" key="2">
    <source>
        <dbReference type="Proteomes" id="UP000532247"/>
    </source>
</evidence>
<dbReference type="InterPro" id="IPR023346">
    <property type="entry name" value="Lysozyme-like_dom_sf"/>
</dbReference>
<dbReference type="Proteomes" id="UP000532247">
    <property type="component" value="Unassembled WGS sequence"/>
</dbReference>
<organism evidence="1 2">
    <name type="scientific">Vibrio alginolyticus</name>
    <dbReference type="NCBI Taxonomy" id="663"/>
    <lineage>
        <taxon>Bacteria</taxon>
        <taxon>Pseudomonadati</taxon>
        <taxon>Pseudomonadota</taxon>
        <taxon>Gammaproteobacteria</taxon>
        <taxon>Vibrionales</taxon>
        <taxon>Vibrionaceae</taxon>
        <taxon>Vibrio</taxon>
    </lineage>
</organism>
<dbReference type="EMBL" id="VTYF01000063">
    <property type="protein sequence ID" value="NOI12332.1"/>
    <property type="molecule type" value="Genomic_DNA"/>
</dbReference>
<reference evidence="1 2" key="1">
    <citation type="submission" date="2019-09" db="EMBL/GenBank/DDBJ databases">
        <title>Draft genome sequencing and comparative genomics of hatchery-associated Vibrios.</title>
        <authorList>
            <person name="Kehlet-Delgado H."/>
            <person name="Mueller R.S."/>
        </authorList>
    </citation>
    <scope>NUCLEOTIDE SEQUENCE [LARGE SCALE GENOMIC DNA]</scope>
    <source>
        <strain evidence="1 2">081416A</strain>
    </source>
</reference>
<dbReference type="AlphaFoldDB" id="A0A7Y4B7U8"/>
<evidence type="ECO:0000313" key="1">
    <source>
        <dbReference type="EMBL" id="NOI12332.1"/>
    </source>
</evidence>
<dbReference type="SUPFAM" id="SSF53955">
    <property type="entry name" value="Lysozyme-like"/>
    <property type="match status" value="1"/>
</dbReference>
<gene>
    <name evidence="1" type="ORF">F0254_26575</name>
</gene>
<accession>A0A7Y4B7U8</accession>
<sequence length="176" mass="19995">MNDIPVLNKSAERKLSIINDTPAIFTIVDSDSAVGRKPLYEIDSFSEVGKWCGLIIHQSKKHGVDPRLVAAIMYMETTHGWYDKVYPLRKTILPMNLHYSYWKDIGVNKEALGCPYYNIEFGIILLSRIQARIENPTIRKIATIYNFLGAEVVSDYGARVAKLYLEQPWSPAKCAV</sequence>
<comment type="caution">
    <text evidence="1">The sequence shown here is derived from an EMBL/GenBank/DDBJ whole genome shotgun (WGS) entry which is preliminary data.</text>
</comment>